<comment type="caution">
    <text evidence="1">The sequence shown here is derived from an EMBL/GenBank/DDBJ whole genome shotgun (WGS) entry which is preliminary data.</text>
</comment>
<gene>
    <name evidence="1" type="ORF">CDAR_456211</name>
</gene>
<organism evidence="1 2">
    <name type="scientific">Caerostris darwini</name>
    <dbReference type="NCBI Taxonomy" id="1538125"/>
    <lineage>
        <taxon>Eukaryota</taxon>
        <taxon>Metazoa</taxon>
        <taxon>Ecdysozoa</taxon>
        <taxon>Arthropoda</taxon>
        <taxon>Chelicerata</taxon>
        <taxon>Arachnida</taxon>
        <taxon>Araneae</taxon>
        <taxon>Araneomorphae</taxon>
        <taxon>Entelegynae</taxon>
        <taxon>Araneoidea</taxon>
        <taxon>Araneidae</taxon>
        <taxon>Caerostris</taxon>
    </lineage>
</organism>
<dbReference type="AlphaFoldDB" id="A0AAV4RNF6"/>
<name>A0AAV4RNF6_9ARAC</name>
<accession>A0AAV4RNF6</accession>
<dbReference type="Proteomes" id="UP001054837">
    <property type="component" value="Unassembled WGS sequence"/>
</dbReference>
<evidence type="ECO:0000313" key="2">
    <source>
        <dbReference type="Proteomes" id="UP001054837"/>
    </source>
</evidence>
<keyword evidence="2" id="KW-1185">Reference proteome</keyword>
<proteinExistence type="predicted"/>
<dbReference type="EMBL" id="BPLQ01006551">
    <property type="protein sequence ID" value="GIY23473.1"/>
    <property type="molecule type" value="Genomic_DNA"/>
</dbReference>
<sequence length="71" mass="8321">MQDSSRSRYPWTPRPLTQSVVNLWRRRVLLASIRYNLRPGFANLSCMYLIIDGARCKRKIPTLIVKDFPAI</sequence>
<evidence type="ECO:0000313" key="1">
    <source>
        <dbReference type="EMBL" id="GIY23473.1"/>
    </source>
</evidence>
<protein>
    <submittedName>
        <fullName evidence="1">Uncharacterized protein</fullName>
    </submittedName>
</protein>
<reference evidence="1 2" key="1">
    <citation type="submission" date="2021-06" db="EMBL/GenBank/DDBJ databases">
        <title>Caerostris darwini draft genome.</title>
        <authorList>
            <person name="Kono N."/>
            <person name="Arakawa K."/>
        </authorList>
    </citation>
    <scope>NUCLEOTIDE SEQUENCE [LARGE SCALE GENOMIC DNA]</scope>
</reference>